<dbReference type="InterPro" id="IPR021708">
    <property type="entry name" value="DUF3291"/>
</dbReference>
<dbReference type="Pfam" id="PF11695">
    <property type="entry name" value="DUF3291"/>
    <property type="match status" value="1"/>
</dbReference>
<evidence type="ECO:0000313" key="2">
    <source>
        <dbReference type="EMBL" id="TQV75009.1"/>
    </source>
</evidence>
<sequence>MFIAQLNIAKAKFQLDSPQLADFMENLDPVNATAESSPGFIWRLKDDSGHAVSIQAFEDPQMIINLSVWQSVDALKNFMFKTHHVDFLKRKQEWFERLKAASHVLWWIPKEHRPSLEEAKERLFYLREFGDSPYAFSFKRQFSTEDLKSYRH</sequence>
<dbReference type="Proteomes" id="UP000317839">
    <property type="component" value="Unassembled WGS sequence"/>
</dbReference>
<dbReference type="RefSeq" id="WP_142941627.1">
    <property type="nucleotide sequence ID" value="NZ_VIKR01000002.1"/>
</dbReference>
<organism evidence="2 3">
    <name type="scientific">Aliikangiella marina</name>
    <dbReference type="NCBI Taxonomy" id="1712262"/>
    <lineage>
        <taxon>Bacteria</taxon>
        <taxon>Pseudomonadati</taxon>
        <taxon>Pseudomonadota</taxon>
        <taxon>Gammaproteobacteria</taxon>
        <taxon>Oceanospirillales</taxon>
        <taxon>Pleioneaceae</taxon>
        <taxon>Aliikangiella</taxon>
    </lineage>
</organism>
<reference evidence="2 3" key="1">
    <citation type="submission" date="2019-06" db="EMBL/GenBank/DDBJ databases">
        <title>Draft genome of Aliikangiella marina GYP-15.</title>
        <authorList>
            <person name="Wang G."/>
        </authorList>
    </citation>
    <scope>NUCLEOTIDE SEQUENCE [LARGE SCALE GENOMIC DNA]</scope>
    <source>
        <strain evidence="2 3">GYP-15</strain>
    </source>
</reference>
<dbReference type="SUPFAM" id="SSF54909">
    <property type="entry name" value="Dimeric alpha+beta barrel"/>
    <property type="match status" value="1"/>
</dbReference>
<feature type="domain" description="DUF3291" evidence="1">
    <location>
        <begin position="3"/>
        <end position="140"/>
    </location>
</feature>
<gene>
    <name evidence="2" type="ORF">FLL45_08695</name>
</gene>
<keyword evidence="3" id="KW-1185">Reference proteome</keyword>
<evidence type="ECO:0000259" key="1">
    <source>
        <dbReference type="Pfam" id="PF11695"/>
    </source>
</evidence>
<dbReference type="AlphaFoldDB" id="A0A545TCS2"/>
<proteinExistence type="predicted"/>
<dbReference type="InterPro" id="IPR011008">
    <property type="entry name" value="Dimeric_a/b-barrel"/>
</dbReference>
<evidence type="ECO:0000313" key="3">
    <source>
        <dbReference type="Proteomes" id="UP000317839"/>
    </source>
</evidence>
<dbReference type="Gene3D" id="3.30.70.100">
    <property type="match status" value="1"/>
</dbReference>
<comment type="caution">
    <text evidence="2">The sequence shown here is derived from an EMBL/GenBank/DDBJ whole genome shotgun (WGS) entry which is preliminary data.</text>
</comment>
<dbReference type="OrthoDB" id="2376237at2"/>
<dbReference type="EMBL" id="VIKR01000002">
    <property type="protein sequence ID" value="TQV75009.1"/>
    <property type="molecule type" value="Genomic_DNA"/>
</dbReference>
<protein>
    <submittedName>
        <fullName evidence="2">DUF3291 domain-containing protein</fullName>
    </submittedName>
</protein>
<accession>A0A545TCS2</accession>
<name>A0A545TCS2_9GAMM</name>